<dbReference type="STRING" id="57664.SAMN05661003_102163"/>
<evidence type="ECO:0000313" key="26">
    <source>
        <dbReference type="Proteomes" id="UP000243205"/>
    </source>
</evidence>
<dbReference type="GO" id="GO:0008841">
    <property type="term" value="F:dihydrofolate synthase activity"/>
    <property type="evidence" value="ECO:0007669"/>
    <property type="project" value="UniProtKB-EC"/>
</dbReference>
<dbReference type="InterPro" id="IPR018109">
    <property type="entry name" value="Folylpolyglutamate_synth_CS"/>
</dbReference>
<evidence type="ECO:0000256" key="10">
    <source>
        <dbReference type="ARBA" id="ARBA00022723"/>
    </source>
</evidence>
<dbReference type="GO" id="GO:0046656">
    <property type="term" value="P:folic acid biosynthetic process"/>
    <property type="evidence" value="ECO:0007669"/>
    <property type="project" value="UniProtKB-KW"/>
</dbReference>
<evidence type="ECO:0000256" key="15">
    <source>
        <dbReference type="ARBA" id="ARBA00030048"/>
    </source>
</evidence>
<keyword evidence="13" id="KW-0460">Magnesium</keyword>
<comment type="function">
    <text evidence="2">Functions in two distinct reactions of the de novo folate biosynthetic pathway. Catalyzes the addition of a glutamate residue to dihydropteroate (7,8-dihydropteroate or H2Pte) to form dihydrofolate (7,8-dihydrofolate monoglutamate or H2Pte-Glu). Also catalyzes successive additions of L-glutamate to tetrahydrofolate or 10-formyltetrahydrofolate or 5,10-methylenetetrahydrofolate, leading to folylpolyglutamate derivatives.</text>
</comment>
<evidence type="ECO:0000256" key="6">
    <source>
        <dbReference type="ARBA" id="ARBA00013023"/>
    </source>
</evidence>
<evidence type="ECO:0000256" key="3">
    <source>
        <dbReference type="ARBA" id="ARBA00004799"/>
    </source>
</evidence>
<dbReference type="OrthoDB" id="9809356at2"/>
<dbReference type="UniPathway" id="UPA00077">
    <property type="reaction ID" value="UER00157"/>
</dbReference>
<comment type="catalytic activity">
    <reaction evidence="21">
        <text>7,8-dihydropteroate + L-glutamate + ATP = 7,8-dihydrofolate + ADP + phosphate + H(+)</text>
        <dbReference type="Rhea" id="RHEA:23584"/>
        <dbReference type="ChEBI" id="CHEBI:15378"/>
        <dbReference type="ChEBI" id="CHEBI:17839"/>
        <dbReference type="ChEBI" id="CHEBI:29985"/>
        <dbReference type="ChEBI" id="CHEBI:30616"/>
        <dbReference type="ChEBI" id="CHEBI:43474"/>
        <dbReference type="ChEBI" id="CHEBI:57451"/>
        <dbReference type="ChEBI" id="CHEBI:456216"/>
        <dbReference type="EC" id="6.3.2.12"/>
    </reaction>
</comment>
<evidence type="ECO:0000256" key="5">
    <source>
        <dbReference type="ARBA" id="ARBA00008276"/>
    </source>
</evidence>
<evidence type="ECO:0000256" key="8">
    <source>
        <dbReference type="ARBA" id="ARBA00019357"/>
    </source>
</evidence>
<dbReference type="GO" id="GO:0046654">
    <property type="term" value="P:tetrahydrofolate biosynthetic process"/>
    <property type="evidence" value="ECO:0007669"/>
    <property type="project" value="UniProtKB-UniPathway"/>
</dbReference>
<dbReference type="SUPFAM" id="SSF53244">
    <property type="entry name" value="MurD-like peptide ligases, peptide-binding domain"/>
    <property type="match status" value="1"/>
</dbReference>
<keyword evidence="14" id="KW-0289">Folate biosynthesis</keyword>
<dbReference type="PROSITE" id="PS01012">
    <property type="entry name" value="FOLYLPOLYGLU_SYNT_2"/>
    <property type="match status" value="1"/>
</dbReference>
<comment type="cofactor">
    <cofactor evidence="1">
        <name>Mg(2+)</name>
        <dbReference type="ChEBI" id="CHEBI:18420"/>
    </cofactor>
</comment>
<evidence type="ECO:0000256" key="2">
    <source>
        <dbReference type="ARBA" id="ARBA00002714"/>
    </source>
</evidence>
<dbReference type="SUPFAM" id="SSF53623">
    <property type="entry name" value="MurD-like peptide ligases, catalytic domain"/>
    <property type="match status" value="1"/>
</dbReference>
<evidence type="ECO:0000256" key="1">
    <source>
        <dbReference type="ARBA" id="ARBA00001946"/>
    </source>
</evidence>
<keyword evidence="9 22" id="KW-0436">Ligase</keyword>
<sequence>MTEHPVLAYLYGLQMFGIKLGLETVRQLLAALGQPQRRYRVIHVAGTNGKGSVCAFLAAICRQAGYRVGLYTSPHLHCFSERIQVDGEPITLESVATLTERLRALSGGLRPTFFEFTTVLALEYFAEQQVDLAIVEVGMGGRLDATNVVEPLVTVITPVSRDHQAHLGETLQQIAEEKAGILKKAVPAVVGPQRAEVTALLQRRCAEQAVPLSLFGRDFAPLAPLPQDPVGSLRVRTPAGLSPAVLPSLAGRHQWDNLATALMVVTELRRLGLQFPDAALTDGAARACWPGRLEWWPAPTVAGALLLDGAHNEAGAAVLADYLRQQGYGAGRRRVRWLAGFKSDKDVPAVLEPLASLCCALYAVPIPQEQSFSPGRLGQLAQLAGVPAQLYDDVAEGLRQAQGQRQPDELVLVAGSLFLVAAAREILMAQEGP</sequence>
<dbReference type="PANTHER" id="PTHR11136:SF0">
    <property type="entry name" value="DIHYDROFOLATE SYNTHETASE-RELATED"/>
    <property type="match status" value="1"/>
</dbReference>
<dbReference type="InterPro" id="IPR004101">
    <property type="entry name" value="Mur_ligase_C"/>
</dbReference>
<dbReference type="FunFam" id="3.40.1190.10:FF:000011">
    <property type="entry name" value="Folylpolyglutamate synthase/dihydrofolate synthase"/>
    <property type="match status" value="1"/>
</dbReference>
<dbReference type="EC" id="6.3.2.12" evidence="6"/>
<organism evidence="25 26">
    <name type="scientific">Desulfuromonas thiophila</name>
    <dbReference type="NCBI Taxonomy" id="57664"/>
    <lineage>
        <taxon>Bacteria</taxon>
        <taxon>Pseudomonadati</taxon>
        <taxon>Thermodesulfobacteriota</taxon>
        <taxon>Desulfuromonadia</taxon>
        <taxon>Desulfuromonadales</taxon>
        <taxon>Desulfuromonadaceae</taxon>
        <taxon>Desulfuromonas</taxon>
    </lineage>
</organism>
<dbReference type="InterPro" id="IPR013221">
    <property type="entry name" value="Mur_ligase_cen"/>
</dbReference>
<evidence type="ECO:0000256" key="12">
    <source>
        <dbReference type="ARBA" id="ARBA00022840"/>
    </source>
</evidence>
<keyword evidence="12 22" id="KW-0067">ATP-binding</keyword>
<dbReference type="GO" id="GO:0005524">
    <property type="term" value="F:ATP binding"/>
    <property type="evidence" value="ECO:0007669"/>
    <property type="project" value="UniProtKB-KW"/>
</dbReference>
<evidence type="ECO:0000256" key="18">
    <source>
        <dbReference type="ARBA" id="ARBA00047493"/>
    </source>
</evidence>
<evidence type="ECO:0000313" key="25">
    <source>
        <dbReference type="EMBL" id="SDD93567.1"/>
    </source>
</evidence>
<name>A0A1G6YVA7_9BACT</name>
<dbReference type="GO" id="GO:0046872">
    <property type="term" value="F:metal ion binding"/>
    <property type="evidence" value="ECO:0007669"/>
    <property type="project" value="UniProtKB-KW"/>
</dbReference>
<keyword evidence="10" id="KW-0479">Metal-binding</keyword>
<protein>
    <recommendedName>
        <fullName evidence="8">Dihydrofolate synthase/folylpolyglutamate synthase</fullName>
        <ecNumber evidence="6">6.3.2.12</ecNumber>
        <ecNumber evidence="7">6.3.2.17</ecNumber>
    </recommendedName>
    <alternativeName>
        <fullName evidence="17">Folylpoly-gamma-glutamate synthetase-dihydrofolate synthetase</fullName>
    </alternativeName>
    <alternativeName>
        <fullName evidence="15">Folylpolyglutamate synthetase</fullName>
    </alternativeName>
    <alternativeName>
        <fullName evidence="16">Tetrahydrofolylpolyglutamate synthase</fullName>
    </alternativeName>
</protein>
<evidence type="ECO:0000256" key="22">
    <source>
        <dbReference type="PIRNR" id="PIRNR001563"/>
    </source>
</evidence>
<keyword evidence="26" id="KW-1185">Reference proteome</keyword>
<comment type="catalytic activity">
    <reaction evidence="19">
        <text>10-formyltetrahydrofolyl-(gamma-L-Glu)(n) + L-glutamate + ATP = 10-formyltetrahydrofolyl-(gamma-L-Glu)(n+1) + ADP + phosphate + H(+)</text>
        <dbReference type="Rhea" id="RHEA:51904"/>
        <dbReference type="Rhea" id="RHEA-COMP:13088"/>
        <dbReference type="Rhea" id="RHEA-COMP:14300"/>
        <dbReference type="ChEBI" id="CHEBI:15378"/>
        <dbReference type="ChEBI" id="CHEBI:29985"/>
        <dbReference type="ChEBI" id="CHEBI:30616"/>
        <dbReference type="ChEBI" id="CHEBI:43474"/>
        <dbReference type="ChEBI" id="CHEBI:134413"/>
        <dbReference type="ChEBI" id="CHEBI:456216"/>
        <dbReference type="EC" id="6.3.2.17"/>
    </reaction>
</comment>
<feature type="domain" description="Mur ligase C-terminal" evidence="23">
    <location>
        <begin position="291"/>
        <end position="416"/>
    </location>
</feature>
<dbReference type="AlphaFoldDB" id="A0A1G6YVA7"/>
<proteinExistence type="inferred from homology"/>
<evidence type="ECO:0000256" key="9">
    <source>
        <dbReference type="ARBA" id="ARBA00022598"/>
    </source>
</evidence>
<evidence type="ECO:0000256" key="21">
    <source>
        <dbReference type="ARBA" id="ARBA00049161"/>
    </source>
</evidence>
<evidence type="ECO:0000259" key="23">
    <source>
        <dbReference type="Pfam" id="PF02875"/>
    </source>
</evidence>
<evidence type="ECO:0000256" key="19">
    <source>
        <dbReference type="ARBA" id="ARBA00047808"/>
    </source>
</evidence>
<evidence type="ECO:0000256" key="17">
    <source>
        <dbReference type="ARBA" id="ARBA00032510"/>
    </source>
</evidence>
<evidence type="ECO:0000259" key="24">
    <source>
        <dbReference type="Pfam" id="PF08245"/>
    </source>
</evidence>
<dbReference type="EMBL" id="FNAQ01000002">
    <property type="protein sequence ID" value="SDD93567.1"/>
    <property type="molecule type" value="Genomic_DNA"/>
</dbReference>
<comment type="catalytic activity">
    <reaction evidence="20">
        <text>(6R)-5,10-methylenetetrahydrofolyl-(gamma-L-Glu)(n) + L-glutamate + ATP = (6R)-5,10-methylenetetrahydrofolyl-(gamma-L-Glu)(n+1) + ADP + phosphate + H(+)</text>
        <dbReference type="Rhea" id="RHEA:51912"/>
        <dbReference type="Rhea" id="RHEA-COMP:13257"/>
        <dbReference type="Rhea" id="RHEA-COMP:13258"/>
        <dbReference type="ChEBI" id="CHEBI:15378"/>
        <dbReference type="ChEBI" id="CHEBI:29985"/>
        <dbReference type="ChEBI" id="CHEBI:30616"/>
        <dbReference type="ChEBI" id="CHEBI:43474"/>
        <dbReference type="ChEBI" id="CHEBI:136572"/>
        <dbReference type="ChEBI" id="CHEBI:456216"/>
        <dbReference type="EC" id="6.3.2.17"/>
    </reaction>
</comment>
<dbReference type="RefSeq" id="WP_092076166.1">
    <property type="nucleotide sequence ID" value="NZ_FNAQ01000002.1"/>
</dbReference>
<evidence type="ECO:0000256" key="20">
    <source>
        <dbReference type="ARBA" id="ARBA00049035"/>
    </source>
</evidence>
<accession>A0A1G6YVA7</accession>
<dbReference type="NCBIfam" id="TIGR01499">
    <property type="entry name" value="folC"/>
    <property type="match status" value="1"/>
</dbReference>
<dbReference type="PIRSF" id="PIRSF001563">
    <property type="entry name" value="Folylpolyglu_synth"/>
    <property type="match status" value="1"/>
</dbReference>
<keyword evidence="11 22" id="KW-0547">Nucleotide-binding</keyword>
<comment type="pathway">
    <text evidence="3">Cofactor biosynthesis; tetrahydrofolate biosynthesis; 7,8-dihydrofolate from 2-amino-4-hydroxy-6-hydroxymethyl-7,8-dihydropteridine diphosphate and 4-aminobenzoate: step 2/2.</text>
</comment>
<evidence type="ECO:0000256" key="14">
    <source>
        <dbReference type="ARBA" id="ARBA00022909"/>
    </source>
</evidence>
<evidence type="ECO:0000256" key="16">
    <source>
        <dbReference type="ARBA" id="ARBA00030592"/>
    </source>
</evidence>
<dbReference type="Pfam" id="PF08245">
    <property type="entry name" value="Mur_ligase_M"/>
    <property type="match status" value="1"/>
</dbReference>
<dbReference type="GO" id="GO:0004326">
    <property type="term" value="F:tetrahydrofolylpolyglutamate synthase activity"/>
    <property type="evidence" value="ECO:0007669"/>
    <property type="project" value="UniProtKB-EC"/>
</dbReference>
<evidence type="ECO:0000256" key="11">
    <source>
        <dbReference type="ARBA" id="ARBA00022741"/>
    </source>
</evidence>
<dbReference type="EC" id="6.3.2.17" evidence="7"/>
<comment type="similarity">
    <text evidence="5 22">Belongs to the folylpolyglutamate synthase family.</text>
</comment>
<dbReference type="Pfam" id="PF02875">
    <property type="entry name" value="Mur_ligase_C"/>
    <property type="match status" value="1"/>
</dbReference>
<dbReference type="InterPro" id="IPR036615">
    <property type="entry name" value="Mur_ligase_C_dom_sf"/>
</dbReference>
<dbReference type="Gene3D" id="3.40.1190.10">
    <property type="entry name" value="Mur-like, catalytic domain"/>
    <property type="match status" value="1"/>
</dbReference>
<dbReference type="Gene3D" id="3.90.190.20">
    <property type="entry name" value="Mur ligase, C-terminal domain"/>
    <property type="match status" value="1"/>
</dbReference>
<dbReference type="InterPro" id="IPR036565">
    <property type="entry name" value="Mur-like_cat_sf"/>
</dbReference>
<comment type="pathway">
    <text evidence="4">Cofactor biosynthesis; tetrahydrofolylpolyglutamate biosynthesis.</text>
</comment>
<evidence type="ECO:0000256" key="4">
    <source>
        <dbReference type="ARBA" id="ARBA00005150"/>
    </source>
</evidence>
<comment type="catalytic activity">
    <reaction evidence="18">
        <text>(6S)-5,6,7,8-tetrahydrofolyl-(gamma-L-Glu)(n) + L-glutamate + ATP = (6S)-5,6,7,8-tetrahydrofolyl-(gamma-L-Glu)(n+1) + ADP + phosphate + H(+)</text>
        <dbReference type="Rhea" id="RHEA:10580"/>
        <dbReference type="Rhea" id="RHEA-COMP:14738"/>
        <dbReference type="Rhea" id="RHEA-COMP:14740"/>
        <dbReference type="ChEBI" id="CHEBI:15378"/>
        <dbReference type="ChEBI" id="CHEBI:29985"/>
        <dbReference type="ChEBI" id="CHEBI:30616"/>
        <dbReference type="ChEBI" id="CHEBI:43474"/>
        <dbReference type="ChEBI" id="CHEBI:141005"/>
        <dbReference type="ChEBI" id="CHEBI:456216"/>
        <dbReference type="EC" id="6.3.2.17"/>
    </reaction>
</comment>
<dbReference type="GO" id="GO:0005737">
    <property type="term" value="C:cytoplasm"/>
    <property type="evidence" value="ECO:0007669"/>
    <property type="project" value="TreeGrafter"/>
</dbReference>
<gene>
    <name evidence="25" type="ORF">SAMN05661003_102163</name>
</gene>
<evidence type="ECO:0000256" key="7">
    <source>
        <dbReference type="ARBA" id="ARBA00013025"/>
    </source>
</evidence>
<dbReference type="InterPro" id="IPR001645">
    <property type="entry name" value="Folylpolyglutamate_synth"/>
</dbReference>
<feature type="domain" description="Mur ligase central" evidence="24">
    <location>
        <begin position="44"/>
        <end position="264"/>
    </location>
</feature>
<dbReference type="Proteomes" id="UP000243205">
    <property type="component" value="Unassembled WGS sequence"/>
</dbReference>
<evidence type="ECO:0000256" key="13">
    <source>
        <dbReference type="ARBA" id="ARBA00022842"/>
    </source>
</evidence>
<reference evidence="26" key="1">
    <citation type="submission" date="2016-10" db="EMBL/GenBank/DDBJ databases">
        <authorList>
            <person name="Varghese N."/>
            <person name="Submissions S."/>
        </authorList>
    </citation>
    <scope>NUCLEOTIDE SEQUENCE [LARGE SCALE GENOMIC DNA]</scope>
    <source>
        <strain evidence="26">DSM 8987</strain>
    </source>
</reference>
<dbReference type="PANTHER" id="PTHR11136">
    <property type="entry name" value="FOLYLPOLYGLUTAMATE SYNTHASE-RELATED"/>
    <property type="match status" value="1"/>
</dbReference>